<feature type="transmembrane region" description="Helical" evidence="6">
    <location>
        <begin position="276"/>
        <end position="294"/>
    </location>
</feature>
<dbReference type="Pfam" id="PF07690">
    <property type="entry name" value="MFS_1"/>
    <property type="match status" value="1"/>
</dbReference>
<dbReference type="InterPro" id="IPR036259">
    <property type="entry name" value="MFS_trans_sf"/>
</dbReference>
<sequence length="391" mass="40632">MTAILWLSLAAFCSAMSSRVADAQLPNLASEFSVSLGVASAVITCFAIAWGASQLFFGPLGDRFGKYVVVGWACVACAFTATLCGLAPSFPMLLGARLLAGATAAGTIPLSMAWIGDVVPYERRQPVLARFLLGQIGGLSCGVMVGGLAADYLGWRAPFFGIALAFAALSVALLSMNRRLPERARQVRKAEGHAVRRMLAEFGHVLSSRWARVVLLTVFVEGAFVYGAFPFIASHLHRLHGVSLSKAGSLVMLFGLGGVLFATTSGMLVRRLGEVGLARWGGTILGAGLLLAALAPSWPWAIPGCLLAGLGFYMLHNTLQINATQMAPERRGAAVSAFSSCFLLGQSAGMALAGALVEGIGTTTVIAAGALGAVAVAMNFARLRARKLAAG</sequence>
<evidence type="ECO:0000256" key="5">
    <source>
        <dbReference type="ARBA" id="ARBA00023136"/>
    </source>
</evidence>
<keyword evidence="2" id="KW-1003">Cell membrane</keyword>
<evidence type="ECO:0000256" key="1">
    <source>
        <dbReference type="ARBA" id="ARBA00004651"/>
    </source>
</evidence>
<feature type="transmembrane region" description="Helical" evidence="6">
    <location>
        <begin position="94"/>
        <end position="115"/>
    </location>
</feature>
<accession>A0ABW0MFU6</accession>
<organism evidence="9 10">
    <name type="scientific">Massilia suwonensis</name>
    <dbReference type="NCBI Taxonomy" id="648895"/>
    <lineage>
        <taxon>Bacteria</taxon>
        <taxon>Pseudomonadati</taxon>
        <taxon>Pseudomonadota</taxon>
        <taxon>Betaproteobacteria</taxon>
        <taxon>Burkholderiales</taxon>
        <taxon>Oxalobacteraceae</taxon>
        <taxon>Telluria group</taxon>
        <taxon>Massilia</taxon>
    </lineage>
</organism>
<feature type="transmembrane region" description="Helical" evidence="6">
    <location>
        <begin position="300"/>
        <end position="319"/>
    </location>
</feature>
<feature type="transmembrane region" description="Helical" evidence="6">
    <location>
        <begin position="127"/>
        <end position="149"/>
    </location>
</feature>
<dbReference type="InterPro" id="IPR011701">
    <property type="entry name" value="MFS"/>
</dbReference>
<dbReference type="EMBL" id="JBHSMR010000004">
    <property type="protein sequence ID" value="MFC5477090.1"/>
    <property type="molecule type" value="Genomic_DNA"/>
</dbReference>
<evidence type="ECO:0000256" key="6">
    <source>
        <dbReference type="SAM" id="Phobius"/>
    </source>
</evidence>
<evidence type="ECO:0000256" key="2">
    <source>
        <dbReference type="ARBA" id="ARBA00022475"/>
    </source>
</evidence>
<evidence type="ECO:0000259" key="8">
    <source>
        <dbReference type="PROSITE" id="PS50850"/>
    </source>
</evidence>
<dbReference type="PROSITE" id="PS50850">
    <property type="entry name" value="MFS"/>
    <property type="match status" value="1"/>
</dbReference>
<dbReference type="InterPro" id="IPR020846">
    <property type="entry name" value="MFS_dom"/>
</dbReference>
<keyword evidence="10" id="KW-1185">Reference proteome</keyword>
<feature type="transmembrane region" description="Helical" evidence="6">
    <location>
        <begin position="33"/>
        <end position="57"/>
    </location>
</feature>
<feature type="domain" description="Major facilitator superfamily (MFS) profile" evidence="8">
    <location>
        <begin position="3"/>
        <end position="387"/>
    </location>
</feature>
<dbReference type="PANTHER" id="PTHR43124:SF3">
    <property type="entry name" value="CHLORAMPHENICOL EFFLUX PUMP RV0191"/>
    <property type="match status" value="1"/>
</dbReference>
<dbReference type="Gene3D" id="1.20.1250.20">
    <property type="entry name" value="MFS general substrate transporter like domains"/>
    <property type="match status" value="1"/>
</dbReference>
<feature type="transmembrane region" description="Helical" evidence="6">
    <location>
        <begin position="249"/>
        <end position="269"/>
    </location>
</feature>
<name>A0ABW0MFU6_9BURK</name>
<feature type="transmembrane region" description="Helical" evidence="6">
    <location>
        <begin position="155"/>
        <end position="176"/>
    </location>
</feature>
<proteinExistence type="predicted"/>
<evidence type="ECO:0000256" key="7">
    <source>
        <dbReference type="SAM" id="SignalP"/>
    </source>
</evidence>
<feature type="transmembrane region" description="Helical" evidence="6">
    <location>
        <begin position="210"/>
        <end position="229"/>
    </location>
</feature>
<comment type="caution">
    <text evidence="9">The sequence shown here is derived from an EMBL/GenBank/DDBJ whole genome shotgun (WGS) entry which is preliminary data.</text>
</comment>
<keyword evidence="5 6" id="KW-0472">Membrane</keyword>
<evidence type="ECO:0000313" key="9">
    <source>
        <dbReference type="EMBL" id="MFC5477090.1"/>
    </source>
</evidence>
<feature type="transmembrane region" description="Helical" evidence="6">
    <location>
        <begin position="359"/>
        <end position="381"/>
    </location>
</feature>
<evidence type="ECO:0000256" key="3">
    <source>
        <dbReference type="ARBA" id="ARBA00022692"/>
    </source>
</evidence>
<evidence type="ECO:0000313" key="10">
    <source>
        <dbReference type="Proteomes" id="UP001596101"/>
    </source>
</evidence>
<reference evidence="10" key="1">
    <citation type="journal article" date="2019" name="Int. J. Syst. Evol. Microbiol.">
        <title>The Global Catalogue of Microorganisms (GCM) 10K type strain sequencing project: providing services to taxonomists for standard genome sequencing and annotation.</title>
        <authorList>
            <consortium name="The Broad Institute Genomics Platform"/>
            <consortium name="The Broad Institute Genome Sequencing Center for Infectious Disease"/>
            <person name="Wu L."/>
            <person name="Ma J."/>
        </authorList>
    </citation>
    <scope>NUCLEOTIDE SEQUENCE [LARGE SCALE GENOMIC DNA]</scope>
    <source>
        <strain evidence="10">CCUG 43111</strain>
    </source>
</reference>
<dbReference type="SUPFAM" id="SSF103473">
    <property type="entry name" value="MFS general substrate transporter"/>
    <property type="match status" value="1"/>
</dbReference>
<dbReference type="RefSeq" id="WP_379751691.1">
    <property type="nucleotide sequence ID" value="NZ_JBHSMR010000004.1"/>
</dbReference>
<dbReference type="InterPro" id="IPR050189">
    <property type="entry name" value="MFS_Efflux_Transporters"/>
</dbReference>
<evidence type="ECO:0000256" key="4">
    <source>
        <dbReference type="ARBA" id="ARBA00022989"/>
    </source>
</evidence>
<keyword evidence="3 6" id="KW-0812">Transmembrane</keyword>
<feature type="signal peptide" evidence="7">
    <location>
        <begin position="1"/>
        <end position="23"/>
    </location>
</feature>
<keyword evidence="7" id="KW-0732">Signal</keyword>
<feature type="transmembrane region" description="Helical" evidence="6">
    <location>
        <begin position="69"/>
        <end position="88"/>
    </location>
</feature>
<comment type="subcellular location">
    <subcellularLocation>
        <location evidence="1">Cell membrane</location>
        <topology evidence="1">Multi-pass membrane protein</topology>
    </subcellularLocation>
</comment>
<gene>
    <name evidence="9" type="ORF">ACFPQ5_02735</name>
</gene>
<feature type="transmembrane region" description="Helical" evidence="6">
    <location>
        <begin position="331"/>
        <end position="353"/>
    </location>
</feature>
<dbReference type="CDD" id="cd17324">
    <property type="entry name" value="MFS_NepI_like"/>
    <property type="match status" value="1"/>
</dbReference>
<dbReference type="Proteomes" id="UP001596101">
    <property type="component" value="Unassembled WGS sequence"/>
</dbReference>
<keyword evidence="4 6" id="KW-1133">Transmembrane helix</keyword>
<feature type="chain" id="PRO_5045889050" evidence="7">
    <location>
        <begin position="24"/>
        <end position="391"/>
    </location>
</feature>
<protein>
    <submittedName>
        <fullName evidence="9">MFS transporter</fullName>
    </submittedName>
</protein>
<dbReference type="PANTHER" id="PTHR43124">
    <property type="entry name" value="PURINE EFFLUX PUMP PBUE"/>
    <property type="match status" value="1"/>
</dbReference>